<feature type="compositionally biased region" description="Pro residues" evidence="6">
    <location>
        <begin position="246"/>
        <end position="270"/>
    </location>
</feature>
<comment type="subcellular location">
    <subcellularLocation>
        <location evidence="4">Nucleus</location>
    </subcellularLocation>
</comment>
<dbReference type="InterPro" id="IPR036855">
    <property type="entry name" value="Znf_CCCH_sf"/>
</dbReference>
<dbReference type="Proteomes" id="UP000256964">
    <property type="component" value="Unassembled WGS sequence"/>
</dbReference>
<feature type="region of interest" description="Disordered" evidence="6">
    <location>
        <begin position="228"/>
        <end position="275"/>
    </location>
</feature>
<dbReference type="InterPro" id="IPR035441">
    <property type="entry name" value="TFIIS/LEDGF_dom_sf"/>
</dbReference>
<feature type="region of interest" description="Disordered" evidence="6">
    <location>
        <begin position="101"/>
        <end position="215"/>
    </location>
</feature>
<feature type="compositionally biased region" description="Basic and acidic residues" evidence="6">
    <location>
        <begin position="17"/>
        <end position="28"/>
    </location>
</feature>
<dbReference type="SUPFAM" id="SSF47676">
    <property type="entry name" value="Conserved domain common to transcription factors TFIIS, elongin A, CRSP70"/>
    <property type="match status" value="1"/>
</dbReference>
<feature type="compositionally biased region" description="Basic and acidic residues" evidence="6">
    <location>
        <begin position="668"/>
        <end position="678"/>
    </location>
</feature>
<accession>A0A371DKA7</accession>
<evidence type="ECO:0000256" key="4">
    <source>
        <dbReference type="PROSITE-ProRule" id="PRU00649"/>
    </source>
</evidence>
<evidence type="ECO:0000256" key="2">
    <source>
        <dbReference type="ARBA" id="ARBA00022771"/>
    </source>
</evidence>
<evidence type="ECO:0000256" key="1">
    <source>
        <dbReference type="ARBA" id="ARBA00022723"/>
    </source>
</evidence>
<sequence>MEFTNAAAWLQTPQIPDLHDERTSATPDDWKEHNANVQGGINDLLTDIPVTNPPSRSASSPGATFYIPQFYIAAAANPFNAVQYGANAWPSTSAQQLPLSSYSSLNGATSTSSHSHSQSQQSNTMVIDPALTTMNGSSSSPPPHYQQPSFISQQPQSRMQYPYQQSHQPSLSINPSFVHNNASHFQQSQQHHLSLPGHHSHSPAQPQQQGTLSPFVLHSPTSAFYTNISPSSFYGHPAQPQAGPSTPQPPTPQPVPQASPPAPAPAPQPNKPTAEQKKALLARDVKPLIQPNSFTGAGAVSQLAEIIDDYGIADVEVQTRLEILTKIRDNAGNHYFRAWVDNAIAMDIVREWLKLAFSGRTDPQLVETIMPILHIIDRLPLTIEKLKLSKLGRLIMKLMKEPPSPAIKDMASNLERKWRKMLNDEVSEKMDTEIGEGESYTKGKKRRAESATAKGAPPAKKAAVPSASSTMPKAVPVKKEAKPVVKDAKSDSSFFSKPKPTKKEMPSFKKNPPAPAPPVKKEAADPGIAQPSSFNPFEELLKSYGPSATASTSTPPPGPPPPGPSTGPSTSNASLSTSGATGLNKMGKPKKSVMWAPDGKLEQVKWIERAVYDDDPATGSHPAHNIRDLDRDEGAALHAHLFDEQIEWAEPQPLEMPPDLQIPPRGGESTERAAQEEREQSALVVLYNSPLEIPDSPAEPPTQIAEEQVDEGVCIMLTGPEVDGVFWQGGAPAIVDTVRPSASVAELVGQLASAAPDVMMGDASQAQAAMPNLYGNLNGINVEQLQQLMQHAQALNQGPYAGPPSQPQPGDPWGPGNQYSEYDRGYQENGAGRGVGTGDPNRRWTEEAQGWGPDRGGRGRGGGRGGRGAGRGRGDGFRNTKRKPCSFFQAGRCRYGDQCDFSHEIPY</sequence>
<evidence type="ECO:0000313" key="10">
    <source>
        <dbReference type="Proteomes" id="UP000256964"/>
    </source>
</evidence>
<gene>
    <name evidence="9" type="ORF">OH76DRAFT_1399538</name>
</gene>
<dbReference type="GO" id="GO:0005634">
    <property type="term" value="C:nucleus"/>
    <property type="evidence" value="ECO:0007669"/>
    <property type="project" value="UniProtKB-SubCell"/>
</dbReference>
<feature type="domain" description="TFIIS N-terminal" evidence="8">
    <location>
        <begin position="347"/>
        <end position="425"/>
    </location>
</feature>
<protein>
    <recommendedName>
        <fullName evidence="11">Serine/threonine-protein phosphatase 1 regulatory subunit 10</fullName>
    </recommendedName>
</protein>
<proteinExistence type="predicted"/>
<evidence type="ECO:0000256" key="5">
    <source>
        <dbReference type="PROSITE-ProRule" id="PRU00723"/>
    </source>
</evidence>
<feature type="compositionally biased region" description="Pro residues" evidence="6">
    <location>
        <begin position="554"/>
        <end position="565"/>
    </location>
</feature>
<evidence type="ECO:0000256" key="3">
    <source>
        <dbReference type="ARBA" id="ARBA00022833"/>
    </source>
</evidence>
<dbReference type="EMBL" id="KZ857388">
    <property type="protein sequence ID" value="RDX52970.1"/>
    <property type="molecule type" value="Genomic_DNA"/>
</dbReference>
<dbReference type="AlphaFoldDB" id="A0A371DKA7"/>
<feature type="region of interest" description="Disordered" evidence="6">
    <location>
        <begin position="429"/>
        <end position="595"/>
    </location>
</feature>
<keyword evidence="10" id="KW-1185">Reference proteome</keyword>
<evidence type="ECO:0000256" key="6">
    <source>
        <dbReference type="SAM" id="MobiDB-lite"/>
    </source>
</evidence>
<organism evidence="9 10">
    <name type="scientific">Lentinus brumalis</name>
    <dbReference type="NCBI Taxonomy" id="2498619"/>
    <lineage>
        <taxon>Eukaryota</taxon>
        <taxon>Fungi</taxon>
        <taxon>Dikarya</taxon>
        <taxon>Basidiomycota</taxon>
        <taxon>Agaricomycotina</taxon>
        <taxon>Agaricomycetes</taxon>
        <taxon>Polyporales</taxon>
        <taxon>Polyporaceae</taxon>
        <taxon>Lentinus</taxon>
    </lineage>
</organism>
<dbReference type="Pfam" id="PF08711">
    <property type="entry name" value="Med26"/>
    <property type="match status" value="1"/>
</dbReference>
<feature type="compositionally biased region" description="Low complexity" evidence="6">
    <location>
        <begin position="450"/>
        <end position="475"/>
    </location>
</feature>
<dbReference type="PROSITE" id="PS50103">
    <property type="entry name" value="ZF_C3H1"/>
    <property type="match status" value="1"/>
</dbReference>
<reference evidence="9 10" key="1">
    <citation type="journal article" date="2018" name="Biotechnol. Biofuels">
        <title>Integrative visual omics of the white-rot fungus Polyporus brumalis exposes the biotechnological potential of its oxidative enzymes for delignifying raw plant biomass.</title>
        <authorList>
            <person name="Miyauchi S."/>
            <person name="Rancon A."/>
            <person name="Drula E."/>
            <person name="Hage H."/>
            <person name="Chaduli D."/>
            <person name="Favel A."/>
            <person name="Grisel S."/>
            <person name="Henrissat B."/>
            <person name="Herpoel-Gimbert I."/>
            <person name="Ruiz-Duenas F.J."/>
            <person name="Chevret D."/>
            <person name="Hainaut M."/>
            <person name="Lin J."/>
            <person name="Wang M."/>
            <person name="Pangilinan J."/>
            <person name="Lipzen A."/>
            <person name="Lesage-Meessen L."/>
            <person name="Navarro D."/>
            <person name="Riley R."/>
            <person name="Grigoriev I.V."/>
            <person name="Zhou S."/>
            <person name="Raouche S."/>
            <person name="Rosso M.N."/>
        </authorList>
    </citation>
    <scope>NUCLEOTIDE SEQUENCE [LARGE SCALE GENOMIC DNA]</scope>
    <source>
        <strain evidence="9 10">BRFM 1820</strain>
    </source>
</reference>
<dbReference type="InterPro" id="IPR017923">
    <property type="entry name" value="TFIIS_N"/>
</dbReference>
<keyword evidence="2 5" id="KW-0863">Zinc-finger</keyword>
<dbReference type="OrthoDB" id="6159439at2759"/>
<dbReference type="PANTHER" id="PTHR48125">
    <property type="entry name" value="LP07818P1"/>
    <property type="match status" value="1"/>
</dbReference>
<keyword evidence="4" id="KW-0539">Nucleus</keyword>
<evidence type="ECO:0000259" key="7">
    <source>
        <dbReference type="PROSITE" id="PS50103"/>
    </source>
</evidence>
<evidence type="ECO:0000259" key="8">
    <source>
        <dbReference type="PROSITE" id="PS51319"/>
    </source>
</evidence>
<dbReference type="Gene3D" id="4.10.1000.10">
    <property type="entry name" value="Zinc finger, CCCH-type"/>
    <property type="match status" value="1"/>
</dbReference>
<dbReference type="Gene3D" id="1.20.930.10">
    <property type="entry name" value="Conserved domain common to transcription factors TFIIS, elongin A, CRSP70"/>
    <property type="match status" value="1"/>
</dbReference>
<dbReference type="PANTHER" id="PTHR48125:SF10">
    <property type="entry name" value="OS12G0136300 PROTEIN"/>
    <property type="match status" value="1"/>
</dbReference>
<feature type="region of interest" description="Disordered" evidence="6">
    <location>
        <begin position="1"/>
        <end position="28"/>
    </location>
</feature>
<evidence type="ECO:0000313" key="9">
    <source>
        <dbReference type="EMBL" id="RDX52970.1"/>
    </source>
</evidence>
<feature type="compositionally biased region" description="Polar residues" evidence="6">
    <location>
        <begin position="572"/>
        <end position="581"/>
    </location>
</feature>
<feature type="compositionally biased region" description="Low complexity" evidence="6">
    <location>
        <begin position="183"/>
        <end position="210"/>
    </location>
</feature>
<dbReference type="PROSITE" id="PS51319">
    <property type="entry name" value="TFIIS_N"/>
    <property type="match status" value="1"/>
</dbReference>
<feature type="compositionally biased region" description="Polar residues" evidence="6">
    <location>
        <begin position="158"/>
        <end position="182"/>
    </location>
</feature>
<feature type="compositionally biased region" description="Low complexity" evidence="6">
    <location>
        <begin position="146"/>
        <end position="157"/>
    </location>
</feature>
<keyword evidence="1 5" id="KW-0479">Metal-binding</keyword>
<dbReference type="Pfam" id="PF18044">
    <property type="entry name" value="zf-CCCH_4"/>
    <property type="match status" value="1"/>
</dbReference>
<feature type="compositionally biased region" description="Basic and acidic residues" evidence="6">
    <location>
        <begin position="477"/>
        <end position="490"/>
    </location>
</feature>
<name>A0A371DKA7_9APHY</name>
<feature type="zinc finger region" description="C3H1-type" evidence="5">
    <location>
        <begin position="879"/>
        <end position="906"/>
    </location>
</feature>
<dbReference type="GO" id="GO:0008270">
    <property type="term" value="F:zinc ion binding"/>
    <property type="evidence" value="ECO:0007669"/>
    <property type="project" value="UniProtKB-KW"/>
</dbReference>
<dbReference type="SMART" id="SM00356">
    <property type="entry name" value="ZnF_C3H1"/>
    <property type="match status" value="1"/>
</dbReference>
<feature type="compositionally biased region" description="Low complexity" evidence="6">
    <location>
        <begin position="109"/>
        <end position="122"/>
    </location>
</feature>
<feature type="compositionally biased region" description="Gly residues" evidence="6">
    <location>
        <begin position="859"/>
        <end position="871"/>
    </location>
</feature>
<keyword evidence="3 5" id="KW-0862">Zinc</keyword>
<dbReference type="InterPro" id="IPR000571">
    <property type="entry name" value="Znf_CCCH"/>
</dbReference>
<feature type="region of interest" description="Disordered" evidence="6">
    <location>
        <begin position="651"/>
        <end position="678"/>
    </location>
</feature>
<feature type="compositionally biased region" description="Pro residues" evidence="6">
    <location>
        <begin position="801"/>
        <end position="812"/>
    </location>
</feature>
<dbReference type="InterPro" id="IPR041367">
    <property type="entry name" value="Znf-CCCH_4"/>
</dbReference>
<feature type="domain" description="C3H1-type" evidence="7">
    <location>
        <begin position="879"/>
        <end position="906"/>
    </location>
</feature>
<feature type="region of interest" description="Disordered" evidence="6">
    <location>
        <begin position="796"/>
        <end position="883"/>
    </location>
</feature>
<evidence type="ECO:0008006" key="11">
    <source>
        <dbReference type="Google" id="ProtNLM"/>
    </source>
</evidence>
<dbReference type="STRING" id="139420.A0A371DKA7"/>
<dbReference type="SUPFAM" id="SSF90229">
    <property type="entry name" value="CCCH zinc finger"/>
    <property type="match status" value="1"/>
</dbReference>